<dbReference type="eggNOG" id="COG2814">
    <property type="taxonomic scope" value="Bacteria"/>
</dbReference>
<keyword evidence="5 6" id="KW-0472">Membrane</keyword>
<dbReference type="Pfam" id="PF00083">
    <property type="entry name" value="Sugar_tr"/>
    <property type="match status" value="1"/>
</dbReference>
<dbReference type="SUPFAM" id="SSF103473">
    <property type="entry name" value="MFS general substrate transporter"/>
    <property type="match status" value="1"/>
</dbReference>
<dbReference type="InterPro" id="IPR005828">
    <property type="entry name" value="MFS_sugar_transport-like"/>
</dbReference>
<feature type="transmembrane region" description="Helical" evidence="6">
    <location>
        <begin position="160"/>
        <end position="185"/>
    </location>
</feature>
<dbReference type="Gene3D" id="1.20.1250.20">
    <property type="entry name" value="MFS general substrate transporter like domains"/>
    <property type="match status" value="1"/>
</dbReference>
<dbReference type="InterPro" id="IPR020846">
    <property type="entry name" value="MFS_dom"/>
</dbReference>
<feature type="transmembrane region" description="Helical" evidence="6">
    <location>
        <begin position="73"/>
        <end position="94"/>
    </location>
</feature>
<feature type="transmembrane region" description="Helical" evidence="6">
    <location>
        <begin position="342"/>
        <end position="362"/>
    </location>
</feature>
<feature type="transmembrane region" description="Helical" evidence="6">
    <location>
        <begin position="411"/>
        <end position="434"/>
    </location>
</feature>
<feature type="transmembrane region" description="Helical" evidence="6">
    <location>
        <begin position="374"/>
        <end position="391"/>
    </location>
</feature>
<proteinExistence type="predicted"/>
<evidence type="ECO:0000256" key="6">
    <source>
        <dbReference type="SAM" id="Phobius"/>
    </source>
</evidence>
<evidence type="ECO:0000256" key="4">
    <source>
        <dbReference type="ARBA" id="ARBA00022989"/>
    </source>
</evidence>
<feature type="transmembrane region" description="Helical" evidence="6">
    <location>
        <begin position="441"/>
        <end position="463"/>
    </location>
</feature>
<dbReference type="GO" id="GO:0022857">
    <property type="term" value="F:transmembrane transporter activity"/>
    <property type="evidence" value="ECO:0007669"/>
    <property type="project" value="InterPro"/>
</dbReference>
<evidence type="ECO:0000313" key="9">
    <source>
        <dbReference type="Proteomes" id="UP000001175"/>
    </source>
</evidence>
<name>A0A0H3K3X7_SYNP6</name>
<evidence type="ECO:0000256" key="5">
    <source>
        <dbReference type="ARBA" id="ARBA00023136"/>
    </source>
</evidence>
<organism evidence="8 9">
    <name type="scientific">Synechococcus sp. (strain ATCC 27144 / PCC 6301 / SAUG 1402/1)</name>
    <name type="common">Anacystis nidulans</name>
    <dbReference type="NCBI Taxonomy" id="269084"/>
    <lineage>
        <taxon>Bacteria</taxon>
        <taxon>Bacillati</taxon>
        <taxon>Cyanobacteriota</taxon>
        <taxon>Cyanophyceae</taxon>
        <taxon>Synechococcales</taxon>
        <taxon>Synechococcaceae</taxon>
        <taxon>Synechococcus</taxon>
    </lineage>
</organism>
<feature type="transmembrane region" description="Helical" evidence="6">
    <location>
        <begin position="127"/>
        <end position="148"/>
    </location>
</feature>
<keyword evidence="3 6" id="KW-0812">Transmembrane</keyword>
<evidence type="ECO:0000256" key="2">
    <source>
        <dbReference type="ARBA" id="ARBA00022448"/>
    </source>
</evidence>
<comment type="subcellular location">
    <subcellularLocation>
        <location evidence="1">Cell membrane</location>
        <topology evidence="1">Multi-pass membrane protein</topology>
    </subcellularLocation>
</comment>
<accession>A0A0H3K3X7</accession>
<feature type="transmembrane region" description="Helical" evidence="6">
    <location>
        <begin position="36"/>
        <end position="61"/>
    </location>
</feature>
<evidence type="ECO:0000256" key="3">
    <source>
        <dbReference type="ARBA" id="ARBA00022692"/>
    </source>
</evidence>
<reference evidence="8 9" key="1">
    <citation type="journal article" date="2007" name="Photosyn. Res.">
        <title>Complete nucleotide sequence of the freshwater unicellular cyanobacterium Synechococcus elongatus PCC 6301 chromosome: gene content and organization.</title>
        <authorList>
            <person name="Sugita C."/>
            <person name="Ogata K."/>
            <person name="Shikata M."/>
            <person name="Jikuya H."/>
            <person name="Takano J."/>
            <person name="Furumichi M."/>
            <person name="Kanehisa M."/>
            <person name="Omata T."/>
            <person name="Sugiura M."/>
            <person name="Sugita M."/>
        </authorList>
    </citation>
    <scope>NUCLEOTIDE SEQUENCE [LARGE SCALE GENOMIC DNA]</scope>
    <source>
        <strain evidence="9">ATCC 27144 / PCC 6301 / SAUG 1402/1</strain>
    </source>
</reference>
<dbReference type="GO" id="GO:0005886">
    <property type="term" value="C:plasma membrane"/>
    <property type="evidence" value="ECO:0007669"/>
    <property type="project" value="UniProtKB-SubCell"/>
</dbReference>
<feature type="domain" description="Major facilitator superfamily (MFS) profile" evidence="7">
    <location>
        <begin position="36"/>
        <end position="466"/>
    </location>
</feature>
<sequence length="479" mass="51824">MVVSSHSAMSSSIAKSVQSHIDETPPRPLSSMQWQIWSLAAMGKLFEGMVIFITGVAVPLIERDFNLSSALKGSVAAASLLGILIGASLFGNLADRYGRKFVFVIEMAIFTIAIALSAVAWNVSALIFFLFCSGLALGADYPIAHIIVSESIPSRFRGRMVLGAFAFQSVGSLAGVLIGLLVLRIYPEVGAWHWMYAALVIPSILVFLMRTKLPESPHWLVSRKQFELAHRAAKALLQRPVAIAQNDSDGERQNPRLGYRRLLTPRYLRATVLTAVPWFLQDLATYGIGIFTPTILATLFTKAQPNFVLQDMIATEGSGLIDLFLLVGFAASIPLVDKFGRIPLQIIGFIGCSVGLIIASLSAVSIPESHELRILFIFGGFILFNFMTNLGPNAMTYVLSGEVFPTEIRGVGAGFAASFAKIGAVATAFFFPILREQIGTVALLCGLAVTSLLGALVTFLFRIEPNGHSLEELSEKPLV</sequence>
<dbReference type="Proteomes" id="UP000001175">
    <property type="component" value="Chromosome"/>
</dbReference>
<dbReference type="AlphaFoldDB" id="A0A0H3K3X7"/>
<evidence type="ECO:0000259" key="7">
    <source>
        <dbReference type="PROSITE" id="PS50850"/>
    </source>
</evidence>
<dbReference type="EMBL" id="AP008231">
    <property type="protein sequence ID" value="BAD80050.1"/>
    <property type="molecule type" value="Genomic_DNA"/>
</dbReference>
<keyword evidence="4 6" id="KW-1133">Transmembrane helix</keyword>
<evidence type="ECO:0000256" key="1">
    <source>
        <dbReference type="ARBA" id="ARBA00004651"/>
    </source>
</evidence>
<feature type="transmembrane region" description="Helical" evidence="6">
    <location>
        <begin position="101"/>
        <end position="121"/>
    </location>
</feature>
<keyword evidence="2" id="KW-0813">Transport</keyword>
<protein>
    <submittedName>
        <fullName evidence="8">Glucose transport protein</fullName>
    </submittedName>
</protein>
<dbReference type="InterPro" id="IPR036259">
    <property type="entry name" value="MFS_trans_sf"/>
</dbReference>
<gene>
    <name evidence="8" type="primary">glcP</name>
    <name evidence="8" type="ordered locus">syc1860_d</name>
</gene>
<feature type="transmembrane region" description="Helical" evidence="6">
    <location>
        <begin position="319"/>
        <end position="336"/>
    </location>
</feature>
<dbReference type="PROSITE" id="PS50850">
    <property type="entry name" value="MFS"/>
    <property type="match status" value="1"/>
</dbReference>
<dbReference type="PANTHER" id="PTHR23511:SF34">
    <property type="entry name" value="SYNAPTIC VESICLE GLYCOPROTEIN 2"/>
    <property type="match status" value="1"/>
</dbReference>
<dbReference type="KEGG" id="syc:syc1860_d"/>
<feature type="transmembrane region" description="Helical" evidence="6">
    <location>
        <begin position="191"/>
        <end position="209"/>
    </location>
</feature>
<evidence type="ECO:0000313" key="8">
    <source>
        <dbReference type="EMBL" id="BAD80050.1"/>
    </source>
</evidence>
<dbReference type="PANTHER" id="PTHR23511">
    <property type="entry name" value="SYNAPTIC VESICLE GLYCOPROTEIN 2"/>
    <property type="match status" value="1"/>
</dbReference>